<dbReference type="Proteomes" id="UP000886689">
    <property type="component" value="Unassembled WGS sequence"/>
</dbReference>
<evidence type="ECO:0000313" key="2">
    <source>
        <dbReference type="EMBL" id="MBK8524416.1"/>
    </source>
</evidence>
<dbReference type="AlphaFoldDB" id="A0A9D7K268"/>
<feature type="region of interest" description="Disordered" evidence="1">
    <location>
        <begin position="1"/>
        <end position="46"/>
    </location>
</feature>
<evidence type="ECO:0000313" key="3">
    <source>
        <dbReference type="Proteomes" id="UP000886689"/>
    </source>
</evidence>
<sequence length="46" mass="5069">MEPEGQSIHYEESGGCSPTARYPNRGRISFADPSFSQETGSFMVRA</sequence>
<proteinExistence type="predicted"/>
<dbReference type="EMBL" id="JADJUC010000010">
    <property type="protein sequence ID" value="MBK8524416.1"/>
    <property type="molecule type" value="Genomic_DNA"/>
</dbReference>
<name>A0A9D7K268_9PROT</name>
<organism evidence="2 3">
    <name type="scientific">Candidatus Proximibacter danicus</name>
    <dbReference type="NCBI Taxonomy" id="2954365"/>
    <lineage>
        <taxon>Bacteria</taxon>
        <taxon>Pseudomonadati</taxon>
        <taxon>Pseudomonadota</taxon>
        <taxon>Betaproteobacteria</taxon>
        <taxon>Candidatus Proximibacter</taxon>
    </lineage>
</organism>
<comment type="caution">
    <text evidence="2">The sequence shown here is derived from an EMBL/GenBank/DDBJ whole genome shotgun (WGS) entry which is preliminary data.</text>
</comment>
<protein>
    <submittedName>
        <fullName evidence="2">Uncharacterized protein</fullName>
    </submittedName>
</protein>
<accession>A0A9D7K268</accession>
<reference evidence="2" key="1">
    <citation type="submission" date="2020-10" db="EMBL/GenBank/DDBJ databases">
        <title>Connecting structure to function with the recovery of over 1000 high-quality activated sludge metagenome-assembled genomes encoding full-length rRNA genes using long-read sequencing.</title>
        <authorList>
            <person name="Singleton C.M."/>
            <person name="Petriglieri F."/>
            <person name="Kristensen J.M."/>
            <person name="Kirkegaard R.H."/>
            <person name="Michaelsen T.Y."/>
            <person name="Andersen M.H."/>
            <person name="Karst S.M."/>
            <person name="Dueholm M.S."/>
            <person name="Nielsen P.H."/>
            <person name="Albertsen M."/>
        </authorList>
    </citation>
    <scope>NUCLEOTIDE SEQUENCE</scope>
    <source>
        <strain evidence="2">Hirt_18-Q3-R61-65_BATAC.395</strain>
    </source>
</reference>
<gene>
    <name evidence="2" type="ORF">IPL58_10095</name>
</gene>
<evidence type="ECO:0000256" key="1">
    <source>
        <dbReference type="SAM" id="MobiDB-lite"/>
    </source>
</evidence>